<keyword evidence="2" id="KW-0472">Membrane</keyword>
<dbReference type="AlphaFoldDB" id="A0A1E7FCL3"/>
<dbReference type="EMBL" id="KV784359">
    <property type="protein sequence ID" value="OEU15889.1"/>
    <property type="molecule type" value="Genomic_DNA"/>
</dbReference>
<protein>
    <submittedName>
        <fullName evidence="3">Uncharacterized protein</fullName>
    </submittedName>
</protein>
<dbReference type="InParanoid" id="A0A1E7FCL3"/>
<evidence type="ECO:0000313" key="3">
    <source>
        <dbReference type="EMBL" id="OEU15889.1"/>
    </source>
</evidence>
<dbReference type="KEGG" id="fcy:FRACYDRAFT_240584"/>
<evidence type="ECO:0000256" key="2">
    <source>
        <dbReference type="SAM" id="Phobius"/>
    </source>
</evidence>
<gene>
    <name evidence="3" type="ORF">FRACYDRAFT_240584</name>
</gene>
<proteinExistence type="predicted"/>
<dbReference type="Proteomes" id="UP000095751">
    <property type="component" value="Unassembled WGS sequence"/>
</dbReference>
<keyword evidence="2" id="KW-0812">Transmembrane</keyword>
<evidence type="ECO:0000256" key="1">
    <source>
        <dbReference type="SAM" id="MobiDB-lite"/>
    </source>
</evidence>
<name>A0A1E7FCL3_9STRA</name>
<feature type="compositionally biased region" description="Low complexity" evidence="1">
    <location>
        <begin position="232"/>
        <end position="242"/>
    </location>
</feature>
<feature type="transmembrane region" description="Helical" evidence="2">
    <location>
        <begin position="12"/>
        <end position="33"/>
    </location>
</feature>
<reference evidence="3 4" key="1">
    <citation type="submission" date="2016-09" db="EMBL/GenBank/DDBJ databases">
        <title>Extensive genetic diversity and differential bi-allelic expression allows diatom success in the polar Southern Ocean.</title>
        <authorList>
            <consortium name="DOE Joint Genome Institute"/>
            <person name="Mock T."/>
            <person name="Otillar R.P."/>
            <person name="Strauss J."/>
            <person name="Dupont C."/>
            <person name="Frickenhaus S."/>
            <person name="Maumus F."/>
            <person name="Mcmullan M."/>
            <person name="Sanges R."/>
            <person name="Schmutz J."/>
            <person name="Toseland A."/>
            <person name="Valas R."/>
            <person name="Veluchamy A."/>
            <person name="Ward B.J."/>
            <person name="Allen A."/>
            <person name="Barry K."/>
            <person name="Falciatore A."/>
            <person name="Ferrante M."/>
            <person name="Fortunato A.E."/>
            <person name="Gloeckner G."/>
            <person name="Gruber A."/>
            <person name="Hipkin R."/>
            <person name="Janech M."/>
            <person name="Kroth P."/>
            <person name="Leese F."/>
            <person name="Lindquist E."/>
            <person name="Lyon B.R."/>
            <person name="Martin J."/>
            <person name="Mayer C."/>
            <person name="Parker M."/>
            <person name="Quesneville H."/>
            <person name="Raymond J."/>
            <person name="Uhlig C."/>
            <person name="Valentin K.U."/>
            <person name="Worden A.Z."/>
            <person name="Armbrust E.V."/>
            <person name="Bowler C."/>
            <person name="Green B."/>
            <person name="Moulton V."/>
            <person name="Van Oosterhout C."/>
            <person name="Grigoriev I."/>
        </authorList>
    </citation>
    <scope>NUCLEOTIDE SEQUENCE [LARGE SCALE GENOMIC DNA]</scope>
    <source>
        <strain evidence="3 4">CCMP1102</strain>
    </source>
</reference>
<keyword evidence="4" id="KW-1185">Reference proteome</keyword>
<sequence length="257" mass="28710">MVRLIEFPLQRFGTFLLMNTGPVLLVLICNYFLSDNYVIAFIAFPRISGRPHNIRIGTRDLWQQQQQEQRTKIILTAFGRSSSSKSLSFLPQNNSKNSIANNNECIDNNQICNPTISLPQTQTRQQTQQQDLPDRRNVLFRMGTRALLTTISVPSIVCLHPSSAIALKQKNEALCGTGFFEHIYEYKCTSIGDIEDEGTSKELSSAETGVTDSLMGKLGFDTGDVIENTDYSSNSSSNSNSNDIIKKKGKKKTDTIE</sequence>
<accession>A0A1E7FCL3</accession>
<organism evidence="3 4">
    <name type="scientific">Fragilariopsis cylindrus CCMP1102</name>
    <dbReference type="NCBI Taxonomy" id="635003"/>
    <lineage>
        <taxon>Eukaryota</taxon>
        <taxon>Sar</taxon>
        <taxon>Stramenopiles</taxon>
        <taxon>Ochrophyta</taxon>
        <taxon>Bacillariophyta</taxon>
        <taxon>Bacillariophyceae</taxon>
        <taxon>Bacillariophycidae</taxon>
        <taxon>Bacillariales</taxon>
        <taxon>Bacillariaceae</taxon>
        <taxon>Fragilariopsis</taxon>
    </lineage>
</organism>
<dbReference type="OrthoDB" id="49137at2759"/>
<evidence type="ECO:0000313" key="4">
    <source>
        <dbReference type="Proteomes" id="UP000095751"/>
    </source>
</evidence>
<keyword evidence="2" id="KW-1133">Transmembrane helix</keyword>
<feature type="region of interest" description="Disordered" evidence="1">
    <location>
        <begin position="229"/>
        <end position="257"/>
    </location>
</feature>